<dbReference type="AlphaFoldDB" id="B6WVC4"/>
<evidence type="ECO:0000313" key="1">
    <source>
        <dbReference type="EMBL" id="EEB33064.1"/>
    </source>
</evidence>
<organism evidence="1 2">
    <name type="scientific">Desulfovibrio piger ATCC 29098</name>
    <dbReference type="NCBI Taxonomy" id="411464"/>
    <lineage>
        <taxon>Bacteria</taxon>
        <taxon>Pseudomonadati</taxon>
        <taxon>Thermodesulfobacteriota</taxon>
        <taxon>Desulfovibrionia</taxon>
        <taxon>Desulfovibrionales</taxon>
        <taxon>Desulfovibrionaceae</taxon>
        <taxon>Desulfovibrio</taxon>
    </lineage>
</organism>
<dbReference type="STRING" id="901.DESPIGER_2021"/>
<dbReference type="EMBL" id="ABXU01000063">
    <property type="protein sequence ID" value="EEB33064.1"/>
    <property type="molecule type" value="Genomic_DNA"/>
</dbReference>
<protein>
    <submittedName>
        <fullName evidence="1">Uncharacterized protein</fullName>
    </submittedName>
</protein>
<sequence length="80" mass="8300">MPLQLMGFCLWEGVMGALPSLRAVVVAAALLRAAGMAASEAAASAEYRNFRLSIVHPLVCPTPLPDGGVRDAGYDAEGMP</sequence>
<comment type="caution">
    <text evidence="1">The sequence shown here is derived from an EMBL/GenBank/DDBJ whole genome shotgun (WGS) entry which is preliminary data.</text>
</comment>
<name>B6WVC4_9BACT</name>
<reference evidence="1 2" key="2">
    <citation type="submission" date="2008-10" db="EMBL/GenBank/DDBJ databases">
        <authorList>
            <person name="Fulton L."/>
            <person name="Clifton S."/>
            <person name="Fulton B."/>
            <person name="Xu J."/>
            <person name="Minx P."/>
            <person name="Pepin K.H."/>
            <person name="Johnson M."/>
            <person name="Bhonagiri V."/>
            <person name="Nash W.E."/>
            <person name="Mardis E.R."/>
            <person name="Wilson R.K."/>
        </authorList>
    </citation>
    <scope>NUCLEOTIDE SEQUENCE [LARGE SCALE GENOMIC DNA]</scope>
    <source>
        <strain evidence="1 2">ATCC 29098</strain>
    </source>
</reference>
<evidence type="ECO:0000313" key="2">
    <source>
        <dbReference type="Proteomes" id="UP000003676"/>
    </source>
</evidence>
<proteinExistence type="predicted"/>
<gene>
    <name evidence="1" type="ORF">DESPIG_02041</name>
</gene>
<reference evidence="1 2" key="1">
    <citation type="submission" date="2008-10" db="EMBL/GenBank/DDBJ databases">
        <title>Draft genome sequence of Desulvovibrio piger (ATCC 29098).</title>
        <authorList>
            <person name="Sudarsanam P."/>
            <person name="Ley R."/>
            <person name="Guruge J."/>
            <person name="Turnbaugh P.J."/>
            <person name="Mahowald M."/>
            <person name="Liep D."/>
            <person name="Gordon J."/>
        </authorList>
    </citation>
    <scope>NUCLEOTIDE SEQUENCE [LARGE SCALE GENOMIC DNA]</scope>
    <source>
        <strain evidence="1 2">ATCC 29098</strain>
    </source>
</reference>
<dbReference type="HOGENOM" id="CLU_2584049_0_0_7"/>
<dbReference type="Proteomes" id="UP000003676">
    <property type="component" value="Unassembled WGS sequence"/>
</dbReference>
<accession>B6WVC4</accession>